<accession>A0A5B7HF07</accession>
<evidence type="ECO:0000313" key="2">
    <source>
        <dbReference type="EMBL" id="MPC68703.1"/>
    </source>
</evidence>
<feature type="region of interest" description="Disordered" evidence="1">
    <location>
        <begin position="1"/>
        <end position="61"/>
    </location>
</feature>
<dbReference type="Proteomes" id="UP000324222">
    <property type="component" value="Unassembled WGS sequence"/>
</dbReference>
<organism evidence="2 3">
    <name type="scientific">Portunus trituberculatus</name>
    <name type="common">Swimming crab</name>
    <name type="synonym">Neptunus trituberculatus</name>
    <dbReference type="NCBI Taxonomy" id="210409"/>
    <lineage>
        <taxon>Eukaryota</taxon>
        <taxon>Metazoa</taxon>
        <taxon>Ecdysozoa</taxon>
        <taxon>Arthropoda</taxon>
        <taxon>Crustacea</taxon>
        <taxon>Multicrustacea</taxon>
        <taxon>Malacostraca</taxon>
        <taxon>Eumalacostraca</taxon>
        <taxon>Eucarida</taxon>
        <taxon>Decapoda</taxon>
        <taxon>Pleocyemata</taxon>
        <taxon>Brachyura</taxon>
        <taxon>Eubrachyura</taxon>
        <taxon>Portunoidea</taxon>
        <taxon>Portunidae</taxon>
        <taxon>Portuninae</taxon>
        <taxon>Portunus</taxon>
    </lineage>
</organism>
<dbReference type="EMBL" id="VSRR010028251">
    <property type="protein sequence ID" value="MPC68703.1"/>
    <property type="molecule type" value="Genomic_DNA"/>
</dbReference>
<comment type="caution">
    <text evidence="2">The sequence shown here is derived from an EMBL/GenBank/DDBJ whole genome shotgun (WGS) entry which is preliminary data.</text>
</comment>
<evidence type="ECO:0000313" key="3">
    <source>
        <dbReference type="Proteomes" id="UP000324222"/>
    </source>
</evidence>
<proteinExistence type="predicted"/>
<name>A0A5B7HF07_PORTR</name>
<keyword evidence="3" id="KW-1185">Reference proteome</keyword>
<evidence type="ECO:0000256" key="1">
    <source>
        <dbReference type="SAM" id="MobiDB-lite"/>
    </source>
</evidence>
<feature type="compositionally biased region" description="Pro residues" evidence="1">
    <location>
        <begin position="45"/>
        <end position="55"/>
    </location>
</feature>
<sequence length="61" mass="6658">MQNRCRGGRAEGVRQVRSASRRQGLDGSVVARSAPAPRMLLPYTRTPPPPPPPPILARLPF</sequence>
<gene>
    <name evidence="2" type="ORF">E2C01_062908</name>
</gene>
<dbReference type="AlphaFoldDB" id="A0A5B7HF07"/>
<reference evidence="2 3" key="1">
    <citation type="submission" date="2019-05" db="EMBL/GenBank/DDBJ databases">
        <title>Another draft genome of Portunus trituberculatus and its Hox gene families provides insights of decapod evolution.</title>
        <authorList>
            <person name="Jeong J.-H."/>
            <person name="Song I."/>
            <person name="Kim S."/>
            <person name="Choi T."/>
            <person name="Kim D."/>
            <person name="Ryu S."/>
            <person name="Kim W."/>
        </authorList>
    </citation>
    <scope>NUCLEOTIDE SEQUENCE [LARGE SCALE GENOMIC DNA]</scope>
    <source>
        <tissue evidence="2">Muscle</tissue>
    </source>
</reference>
<protein>
    <submittedName>
        <fullName evidence="2">Uncharacterized protein</fullName>
    </submittedName>
</protein>